<proteinExistence type="predicted"/>
<reference evidence="2" key="1">
    <citation type="submission" date="2020-11" db="EMBL/GenBank/DDBJ databases">
        <authorList>
            <consortium name="DOE Joint Genome Institute"/>
            <person name="Ahrendt S."/>
            <person name="Riley R."/>
            <person name="Andreopoulos W."/>
            <person name="Labutti K."/>
            <person name="Pangilinan J."/>
            <person name="Ruiz-Duenas F.J."/>
            <person name="Barrasa J.M."/>
            <person name="Sanchez-Garcia M."/>
            <person name="Camarero S."/>
            <person name="Miyauchi S."/>
            <person name="Serrano A."/>
            <person name="Linde D."/>
            <person name="Babiker R."/>
            <person name="Drula E."/>
            <person name="Ayuso-Fernandez I."/>
            <person name="Pacheco R."/>
            <person name="Padilla G."/>
            <person name="Ferreira P."/>
            <person name="Barriuso J."/>
            <person name="Kellner H."/>
            <person name="Castanera R."/>
            <person name="Alfaro M."/>
            <person name="Ramirez L."/>
            <person name="Pisabarro A.G."/>
            <person name="Kuo A."/>
            <person name="Tritt A."/>
            <person name="Lipzen A."/>
            <person name="He G."/>
            <person name="Yan M."/>
            <person name="Ng V."/>
            <person name="Cullen D."/>
            <person name="Martin F."/>
            <person name="Rosso M.-N."/>
            <person name="Henrissat B."/>
            <person name="Hibbett D."/>
            <person name="Martinez A.T."/>
            <person name="Grigoriev I.V."/>
        </authorList>
    </citation>
    <scope>NUCLEOTIDE SEQUENCE</scope>
    <source>
        <strain evidence="2">CIRM-BRFM 674</strain>
    </source>
</reference>
<protein>
    <submittedName>
        <fullName evidence="2">Uncharacterized protein</fullName>
    </submittedName>
</protein>
<evidence type="ECO:0000313" key="2">
    <source>
        <dbReference type="EMBL" id="KAF9486407.1"/>
    </source>
</evidence>
<name>A0A9P5ZFC6_9AGAR</name>
<organism evidence="2 3">
    <name type="scientific">Pholiota conissans</name>
    <dbReference type="NCBI Taxonomy" id="109636"/>
    <lineage>
        <taxon>Eukaryota</taxon>
        <taxon>Fungi</taxon>
        <taxon>Dikarya</taxon>
        <taxon>Basidiomycota</taxon>
        <taxon>Agaricomycotina</taxon>
        <taxon>Agaricomycetes</taxon>
        <taxon>Agaricomycetidae</taxon>
        <taxon>Agaricales</taxon>
        <taxon>Agaricineae</taxon>
        <taxon>Strophariaceae</taxon>
        <taxon>Pholiota</taxon>
    </lineage>
</organism>
<keyword evidence="1" id="KW-0472">Membrane</keyword>
<accession>A0A9P5ZFC6</accession>
<evidence type="ECO:0000313" key="3">
    <source>
        <dbReference type="Proteomes" id="UP000807469"/>
    </source>
</evidence>
<keyword evidence="3" id="KW-1185">Reference proteome</keyword>
<sequence>MDASESSLKSLMPIIVFISILLAAALFWCFLSSCLGTPVRRSISNLWEYTLLGAQAQSRDPYRRRGGAPYREDEIWEMQNRRRG</sequence>
<dbReference type="EMBL" id="MU155130">
    <property type="protein sequence ID" value="KAF9486407.1"/>
    <property type="molecule type" value="Genomic_DNA"/>
</dbReference>
<dbReference type="OrthoDB" id="2747602at2759"/>
<dbReference type="Proteomes" id="UP000807469">
    <property type="component" value="Unassembled WGS sequence"/>
</dbReference>
<evidence type="ECO:0000256" key="1">
    <source>
        <dbReference type="SAM" id="Phobius"/>
    </source>
</evidence>
<comment type="caution">
    <text evidence="2">The sequence shown here is derived from an EMBL/GenBank/DDBJ whole genome shotgun (WGS) entry which is preliminary data.</text>
</comment>
<feature type="transmembrane region" description="Helical" evidence="1">
    <location>
        <begin position="12"/>
        <end position="31"/>
    </location>
</feature>
<keyword evidence="1" id="KW-1133">Transmembrane helix</keyword>
<dbReference type="AlphaFoldDB" id="A0A9P5ZFC6"/>
<gene>
    <name evidence="2" type="ORF">BDN70DRAFT_926653</name>
</gene>
<keyword evidence="1" id="KW-0812">Transmembrane</keyword>